<keyword evidence="3" id="KW-1185">Reference proteome</keyword>
<organism evidence="2 3">
    <name type="scientific">Eumeta variegata</name>
    <name type="common">Bagworm moth</name>
    <name type="synonym">Eumeta japonica</name>
    <dbReference type="NCBI Taxonomy" id="151549"/>
    <lineage>
        <taxon>Eukaryota</taxon>
        <taxon>Metazoa</taxon>
        <taxon>Ecdysozoa</taxon>
        <taxon>Arthropoda</taxon>
        <taxon>Hexapoda</taxon>
        <taxon>Insecta</taxon>
        <taxon>Pterygota</taxon>
        <taxon>Neoptera</taxon>
        <taxon>Endopterygota</taxon>
        <taxon>Lepidoptera</taxon>
        <taxon>Glossata</taxon>
        <taxon>Ditrysia</taxon>
        <taxon>Tineoidea</taxon>
        <taxon>Psychidae</taxon>
        <taxon>Oiketicinae</taxon>
        <taxon>Eumeta</taxon>
    </lineage>
</organism>
<name>A0A4C1TA28_EUMVA</name>
<dbReference type="Proteomes" id="UP000299102">
    <property type="component" value="Unassembled WGS sequence"/>
</dbReference>
<evidence type="ECO:0000256" key="1">
    <source>
        <dbReference type="SAM" id="Phobius"/>
    </source>
</evidence>
<keyword evidence="1" id="KW-0812">Transmembrane</keyword>
<accession>A0A4C1TA28</accession>
<sequence>MPHPWGFCKIVAVLGDFAATAFGFSAHRKDIVSVYVRDLIYVADKQQFLGLGQQAAVIIAPKWFIIASSIRRRLCVCSLNPFTNIEAIVRTLVVASALFCWPVFALGLLLLQWSR</sequence>
<keyword evidence="1" id="KW-0472">Membrane</keyword>
<proteinExistence type="predicted"/>
<reference evidence="2 3" key="1">
    <citation type="journal article" date="2019" name="Commun. Biol.">
        <title>The bagworm genome reveals a unique fibroin gene that provides high tensile strength.</title>
        <authorList>
            <person name="Kono N."/>
            <person name="Nakamura H."/>
            <person name="Ohtoshi R."/>
            <person name="Tomita M."/>
            <person name="Numata K."/>
            <person name="Arakawa K."/>
        </authorList>
    </citation>
    <scope>NUCLEOTIDE SEQUENCE [LARGE SCALE GENOMIC DNA]</scope>
</reference>
<dbReference type="EMBL" id="BGZK01000039">
    <property type="protein sequence ID" value="GBP10277.1"/>
    <property type="molecule type" value="Genomic_DNA"/>
</dbReference>
<keyword evidence="1" id="KW-1133">Transmembrane helix</keyword>
<dbReference type="AlphaFoldDB" id="A0A4C1TA28"/>
<evidence type="ECO:0000313" key="2">
    <source>
        <dbReference type="EMBL" id="GBP10277.1"/>
    </source>
</evidence>
<comment type="caution">
    <text evidence="2">The sequence shown here is derived from an EMBL/GenBank/DDBJ whole genome shotgun (WGS) entry which is preliminary data.</text>
</comment>
<evidence type="ECO:0000313" key="3">
    <source>
        <dbReference type="Proteomes" id="UP000299102"/>
    </source>
</evidence>
<protein>
    <submittedName>
        <fullName evidence="2">Uncharacterized protein</fullName>
    </submittedName>
</protein>
<gene>
    <name evidence="2" type="ORF">EVAR_77661_1</name>
</gene>
<feature type="transmembrane region" description="Helical" evidence="1">
    <location>
        <begin position="88"/>
        <end position="111"/>
    </location>
</feature>